<dbReference type="Proteomes" id="UP000236161">
    <property type="component" value="Unassembled WGS sequence"/>
</dbReference>
<feature type="compositionally biased region" description="Basic residues" evidence="1">
    <location>
        <begin position="98"/>
        <end position="109"/>
    </location>
</feature>
<evidence type="ECO:0000256" key="1">
    <source>
        <dbReference type="SAM" id="MobiDB-lite"/>
    </source>
</evidence>
<sequence>MESSSRKSHVVVNYSSSSYGGFLFRSPNSPPPSPSPVASPSISSLNHLFLSADIRTAPYRSLPSFTAGSLPQLRQPPLLPLPRSVTLPEPGTAAIAVRSRRAHPKRKAKASSGNRKADSRKEEGKSAAARAKEEGKMTAAAGEMERTVKEEAKDMIEESVFSKSPPPSSLPFPTFSLARPKAAVGAAGAAGASVGFCTVEAAAVAGVVDAGMADDLSRILRI</sequence>
<feature type="region of interest" description="Disordered" evidence="1">
    <location>
        <begin position="23"/>
        <end position="42"/>
    </location>
</feature>
<gene>
    <name evidence="2" type="ORF">AXF42_Ash018090</name>
</gene>
<reference evidence="2 3" key="1">
    <citation type="journal article" date="2017" name="Nature">
        <title>The Apostasia genome and the evolution of orchids.</title>
        <authorList>
            <person name="Zhang G.Q."/>
            <person name="Liu K.W."/>
            <person name="Li Z."/>
            <person name="Lohaus R."/>
            <person name="Hsiao Y.Y."/>
            <person name="Niu S.C."/>
            <person name="Wang J.Y."/>
            <person name="Lin Y.C."/>
            <person name="Xu Q."/>
            <person name="Chen L.J."/>
            <person name="Yoshida K."/>
            <person name="Fujiwara S."/>
            <person name="Wang Z.W."/>
            <person name="Zhang Y.Q."/>
            <person name="Mitsuda N."/>
            <person name="Wang M."/>
            <person name="Liu G.H."/>
            <person name="Pecoraro L."/>
            <person name="Huang H.X."/>
            <person name="Xiao X.J."/>
            <person name="Lin M."/>
            <person name="Wu X.Y."/>
            <person name="Wu W.L."/>
            <person name="Chen Y.Y."/>
            <person name="Chang S.B."/>
            <person name="Sakamoto S."/>
            <person name="Ohme-Takagi M."/>
            <person name="Yagi M."/>
            <person name="Zeng S.J."/>
            <person name="Shen C.Y."/>
            <person name="Yeh C.M."/>
            <person name="Luo Y.B."/>
            <person name="Tsai W.C."/>
            <person name="Van de Peer Y."/>
            <person name="Liu Z.J."/>
        </authorList>
    </citation>
    <scope>NUCLEOTIDE SEQUENCE [LARGE SCALE GENOMIC DNA]</scope>
    <source>
        <strain evidence="3">cv. Shenzhen</strain>
        <tissue evidence="2">Stem</tissue>
    </source>
</reference>
<dbReference type="EMBL" id="KZ451947">
    <property type="protein sequence ID" value="PKA59623.1"/>
    <property type="molecule type" value="Genomic_DNA"/>
</dbReference>
<protein>
    <submittedName>
        <fullName evidence="2">Uncharacterized protein</fullName>
    </submittedName>
</protein>
<dbReference type="AlphaFoldDB" id="A0A2I0AVQ0"/>
<name>A0A2I0AVQ0_9ASPA</name>
<evidence type="ECO:0000313" key="3">
    <source>
        <dbReference type="Proteomes" id="UP000236161"/>
    </source>
</evidence>
<evidence type="ECO:0000313" key="2">
    <source>
        <dbReference type="EMBL" id="PKA59623.1"/>
    </source>
</evidence>
<keyword evidence="3" id="KW-1185">Reference proteome</keyword>
<accession>A0A2I0AVQ0</accession>
<organism evidence="2 3">
    <name type="scientific">Apostasia shenzhenica</name>
    <dbReference type="NCBI Taxonomy" id="1088818"/>
    <lineage>
        <taxon>Eukaryota</taxon>
        <taxon>Viridiplantae</taxon>
        <taxon>Streptophyta</taxon>
        <taxon>Embryophyta</taxon>
        <taxon>Tracheophyta</taxon>
        <taxon>Spermatophyta</taxon>
        <taxon>Magnoliopsida</taxon>
        <taxon>Liliopsida</taxon>
        <taxon>Asparagales</taxon>
        <taxon>Orchidaceae</taxon>
        <taxon>Apostasioideae</taxon>
        <taxon>Apostasia</taxon>
    </lineage>
</organism>
<feature type="compositionally biased region" description="Basic and acidic residues" evidence="1">
    <location>
        <begin position="115"/>
        <end position="136"/>
    </location>
</feature>
<feature type="region of interest" description="Disordered" evidence="1">
    <location>
        <begin position="61"/>
        <end position="145"/>
    </location>
</feature>
<feature type="compositionally biased region" description="Pro residues" evidence="1">
    <location>
        <begin position="28"/>
        <end position="37"/>
    </location>
</feature>
<proteinExistence type="predicted"/>